<dbReference type="InterPro" id="IPR029052">
    <property type="entry name" value="Metallo-depent_PP-like"/>
</dbReference>
<reference evidence="2 3" key="1">
    <citation type="submission" date="2024-04" db="EMBL/GenBank/DDBJ databases">
        <title>Tritrichomonas musculus Genome.</title>
        <authorList>
            <person name="Alves-Ferreira E."/>
            <person name="Grigg M."/>
            <person name="Lorenzi H."/>
            <person name="Galac M."/>
        </authorList>
    </citation>
    <scope>NUCLEOTIDE SEQUENCE [LARGE SCALE GENOMIC DNA]</scope>
    <source>
        <strain evidence="2 3">EAF2021</strain>
    </source>
</reference>
<evidence type="ECO:0000259" key="1">
    <source>
        <dbReference type="Pfam" id="PF00149"/>
    </source>
</evidence>
<dbReference type="Pfam" id="PF00149">
    <property type="entry name" value="Metallophos"/>
    <property type="match status" value="1"/>
</dbReference>
<dbReference type="SUPFAM" id="SSF56300">
    <property type="entry name" value="Metallo-dependent phosphatases"/>
    <property type="match status" value="1"/>
</dbReference>
<organism evidence="2 3">
    <name type="scientific">Tritrichomonas musculus</name>
    <dbReference type="NCBI Taxonomy" id="1915356"/>
    <lineage>
        <taxon>Eukaryota</taxon>
        <taxon>Metamonada</taxon>
        <taxon>Parabasalia</taxon>
        <taxon>Tritrichomonadida</taxon>
        <taxon>Tritrichomonadidae</taxon>
        <taxon>Tritrichomonas</taxon>
    </lineage>
</organism>
<name>A0ABR2J3F6_9EUKA</name>
<accession>A0ABR2J3F6</accession>
<dbReference type="EMBL" id="JAPFFF010000013">
    <property type="protein sequence ID" value="KAK8872033.1"/>
    <property type="molecule type" value="Genomic_DNA"/>
</dbReference>
<dbReference type="Gene3D" id="3.60.21.10">
    <property type="match status" value="1"/>
</dbReference>
<evidence type="ECO:0000313" key="2">
    <source>
        <dbReference type="EMBL" id="KAK8872033.1"/>
    </source>
</evidence>
<dbReference type="InterPro" id="IPR004843">
    <property type="entry name" value="Calcineurin-like_PHP"/>
</dbReference>
<gene>
    <name evidence="2" type="ORF">M9Y10_007790</name>
</gene>
<evidence type="ECO:0000313" key="3">
    <source>
        <dbReference type="Proteomes" id="UP001470230"/>
    </source>
</evidence>
<protein>
    <recommendedName>
        <fullName evidence="1">Calcineurin-like phosphoesterase domain-containing protein</fullName>
    </recommendedName>
</protein>
<keyword evidence="3" id="KW-1185">Reference proteome</keyword>
<sequence>MLLKQGKYQNPLPFDLKTNTATFYDVPNKLKSNFIGLIISDQHFGRYNEMSSSLNAFKTKLEEKLKETHATCLFMLGDTFDYYLDNYKESVVSVFQYLETLTIPVFLLGGNHDKERLLKINYNFNKNLKFVKETFIHLQHPNPNGENFTGILMGHDLGNDFQVDPDDAPIYVKWMKDVFDRYFSPGEMMLLGHTHQNIFLNECNAYSIKQFSPEFDSFAYAIIKDEGNRYDVCFLEC</sequence>
<comment type="caution">
    <text evidence="2">The sequence shown here is derived from an EMBL/GenBank/DDBJ whole genome shotgun (WGS) entry which is preliminary data.</text>
</comment>
<proteinExistence type="predicted"/>
<feature type="domain" description="Calcineurin-like phosphoesterase" evidence="1">
    <location>
        <begin position="37"/>
        <end position="181"/>
    </location>
</feature>
<dbReference type="Proteomes" id="UP001470230">
    <property type="component" value="Unassembled WGS sequence"/>
</dbReference>